<dbReference type="AlphaFoldDB" id="A0AAX4JNT8"/>
<reference evidence="1 2" key="1">
    <citation type="submission" date="2024-01" db="EMBL/GenBank/DDBJ databases">
        <title>Comparative genomics of Cryptococcus and Kwoniella reveals pathogenesis evolution and contrasting modes of karyotype evolution via chromosome fusion or intercentromeric recombination.</title>
        <authorList>
            <person name="Coelho M.A."/>
            <person name="David-Palma M."/>
            <person name="Shea T."/>
            <person name="Bowers K."/>
            <person name="McGinley-Smith S."/>
            <person name="Mohammad A.W."/>
            <person name="Gnirke A."/>
            <person name="Yurkov A.M."/>
            <person name="Nowrousian M."/>
            <person name="Sun S."/>
            <person name="Cuomo C.A."/>
            <person name="Heitman J."/>
        </authorList>
    </citation>
    <scope>NUCLEOTIDE SEQUENCE [LARGE SCALE GENOMIC DNA]</scope>
    <source>
        <strain evidence="1 2">CBS 6074</strain>
    </source>
</reference>
<accession>A0AAX4JNT8</accession>
<evidence type="ECO:0000313" key="1">
    <source>
        <dbReference type="EMBL" id="WWC86205.1"/>
    </source>
</evidence>
<sequence length="285" mass="32926">MEEVDKITVFKEQVEQFPQNENQVEDVPSFITDAASIELTYDPKEYTGYGCHPITFGNCIHRYPRPDPEPSDPSAMIVELGQRVAEGALWDTYQARIRPSTSQSNSDWLKVLVRHTFIIDFDGDRYYGEEPSDALDREEALKGVKREHEFYTEHLKKYQGSVIPKHYGTFISRFNWVCCMIIEDVGSLIGRDDPFDLDLSLGDTYVLFSTTLTCIKGLKSWNCSKSFTTRKFYTVVRGMQRYSGVSRQALLEWEQIEMGMKCGVKAYRSARKFIDDFEKKTSEDN</sequence>
<name>A0AAX4JNT8_9TREE</name>
<organism evidence="1 2">
    <name type="scientific">Kwoniella dendrophila CBS 6074</name>
    <dbReference type="NCBI Taxonomy" id="1295534"/>
    <lineage>
        <taxon>Eukaryota</taxon>
        <taxon>Fungi</taxon>
        <taxon>Dikarya</taxon>
        <taxon>Basidiomycota</taxon>
        <taxon>Agaricomycotina</taxon>
        <taxon>Tremellomycetes</taxon>
        <taxon>Tremellales</taxon>
        <taxon>Cryptococcaceae</taxon>
        <taxon>Kwoniella</taxon>
    </lineage>
</organism>
<keyword evidence="2" id="KW-1185">Reference proteome</keyword>
<dbReference type="Proteomes" id="UP001355207">
    <property type="component" value="Chromosome 1"/>
</dbReference>
<dbReference type="RefSeq" id="XP_066072968.1">
    <property type="nucleotide sequence ID" value="XM_066216871.1"/>
</dbReference>
<evidence type="ECO:0000313" key="2">
    <source>
        <dbReference type="Proteomes" id="UP001355207"/>
    </source>
</evidence>
<proteinExistence type="predicted"/>
<gene>
    <name evidence="1" type="ORF">L201_001078</name>
</gene>
<protein>
    <submittedName>
        <fullName evidence="1">Uncharacterized protein</fullName>
    </submittedName>
</protein>
<dbReference type="GeneID" id="91091750"/>
<dbReference type="EMBL" id="CP144098">
    <property type="protein sequence ID" value="WWC86205.1"/>
    <property type="molecule type" value="Genomic_DNA"/>
</dbReference>